<reference evidence="2" key="1">
    <citation type="submission" date="2016-10" db="EMBL/GenBank/DDBJ databases">
        <authorList>
            <person name="Varghese N."/>
            <person name="Submissions S."/>
        </authorList>
    </citation>
    <scope>NUCLEOTIDE SEQUENCE [LARGE SCALE GENOMIC DNA]</scope>
    <source>
        <strain evidence="2">DSM 21620</strain>
    </source>
</reference>
<accession>A0A1G6VFU6</accession>
<organism evidence="1 2">
    <name type="scientific">Terribacillus halophilus</name>
    <dbReference type="NCBI Taxonomy" id="361279"/>
    <lineage>
        <taxon>Bacteria</taxon>
        <taxon>Bacillati</taxon>
        <taxon>Bacillota</taxon>
        <taxon>Bacilli</taxon>
        <taxon>Bacillales</taxon>
        <taxon>Bacillaceae</taxon>
        <taxon>Terribacillus</taxon>
    </lineage>
</organism>
<dbReference type="RefSeq" id="WP_170829745.1">
    <property type="nucleotide sequence ID" value="NZ_FMZB01000012.1"/>
</dbReference>
<keyword evidence="2" id="KW-1185">Reference proteome</keyword>
<name>A0A1G6VFU6_9BACI</name>
<sequence length="50" mass="6104">MHFTDKDIFYTELKRLEDEYRRCPEPQIRNLIHEDILLIEQAIATAEEQQ</sequence>
<proteinExistence type="predicted"/>
<dbReference type="AlphaFoldDB" id="A0A1G6VFU6"/>
<dbReference type="Proteomes" id="UP000198666">
    <property type="component" value="Unassembled WGS sequence"/>
</dbReference>
<gene>
    <name evidence="1" type="ORF">SAMN05421663_11260</name>
</gene>
<protein>
    <submittedName>
        <fullName evidence="1">Uncharacterized protein</fullName>
    </submittedName>
</protein>
<evidence type="ECO:0000313" key="1">
    <source>
        <dbReference type="EMBL" id="SDD51716.1"/>
    </source>
</evidence>
<evidence type="ECO:0000313" key="2">
    <source>
        <dbReference type="Proteomes" id="UP000198666"/>
    </source>
</evidence>
<dbReference type="EMBL" id="FMZB01000012">
    <property type="protein sequence ID" value="SDD51716.1"/>
    <property type="molecule type" value="Genomic_DNA"/>
</dbReference>